<reference evidence="3" key="1">
    <citation type="submission" date="2015-01" db="EMBL/GenBank/DDBJ databases">
        <authorList>
            <person name="Paterson Steve"/>
        </authorList>
    </citation>
    <scope>NUCLEOTIDE SEQUENCE [LARGE SCALE GENOMIC DNA]</scope>
    <source>
        <strain evidence="3">OBR1</strain>
    </source>
</reference>
<dbReference type="Pfam" id="PF12680">
    <property type="entry name" value="SnoaL_2"/>
    <property type="match status" value="1"/>
</dbReference>
<dbReference type="Gene3D" id="3.10.450.50">
    <property type="match status" value="1"/>
</dbReference>
<dbReference type="SUPFAM" id="SSF54427">
    <property type="entry name" value="NTF2-like"/>
    <property type="match status" value="1"/>
</dbReference>
<evidence type="ECO:0000259" key="1">
    <source>
        <dbReference type="Pfam" id="PF12680"/>
    </source>
</evidence>
<protein>
    <recommendedName>
        <fullName evidence="1">SnoaL-like domain-containing protein</fullName>
    </recommendedName>
</protein>
<proteinExistence type="predicted"/>
<dbReference type="AlphaFoldDB" id="A0A0G4K2T8"/>
<dbReference type="STRING" id="1109412.BN1221_04961c"/>
<dbReference type="RefSeq" id="WP_048639534.1">
    <property type="nucleotide sequence ID" value="NZ_CGIG01000001.1"/>
</dbReference>
<organism evidence="2 3">
    <name type="scientific">Brenneria goodwinii</name>
    <dbReference type="NCBI Taxonomy" id="1109412"/>
    <lineage>
        <taxon>Bacteria</taxon>
        <taxon>Pseudomonadati</taxon>
        <taxon>Pseudomonadota</taxon>
        <taxon>Gammaproteobacteria</taxon>
        <taxon>Enterobacterales</taxon>
        <taxon>Pectobacteriaceae</taxon>
        <taxon>Brenneria</taxon>
    </lineage>
</organism>
<sequence>MVFSAQQQVIDALHQVIASPVHSPASIAEFFDPDYEQWVDGKTLGYNDFLHHMALLKQVTRRMSLTILAAASQGNDVLTHHLVEVEKQDGVRSTLQVFAHFTLRNQRIYRCSELTHLVNGDRQDADLGSRVMSAQ</sequence>
<dbReference type="OrthoDB" id="1256785at2"/>
<dbReference type="InterPro" id="IPR032710">
    <property type="entry name" value="NTF2-like_dom_sf"/>
</dbReference>
<evidence type="ECO:0000313" key="3">
    <source>
        <dbReference type="Proteomes" id="UP000044377"/>
    </source>
</evidence>
<dbReference type="InterPro" id="IPR037401">
    <property type="entry name" value="SnoaL-like"/>
</dbReference>
<evidence type="ECO:0000313" key="2">
    <source>
        <dbReference type="EMBL" id="CPR21572.1"/>
    </source>
</evidence>
<feature type="domain" description="SnoaL-like" evidence="1">
    <location>
        <begin position="22"/>
        <end position="110"/>
    </location>
</feature>
<name>A0A0G4K2T8_9GAMM</name>
<gene>
    <name evidence="2" type="ORF">BN1221_04961c</name>
</gene>
<dbReference type="EMBL" id="CGIG01000001">
    <property type="protein sequence ID" value="CPR21572.1"/>
    <property type="molecule type" value="Genomic_DNA"/>
</dbReference>
<accession>A0A0G4K2T8</accession>
<dbReference type="Proteomes" id="UP000044377">
    <property type="component" value="Unassembled WGS sequence"/>
</dbReference>
<keyword evidence="3" id="KW-1185">Reference proteome</keyword>